<dbReference type="PANTHER" id="PTHR20883">
    <property type="entry name" value="PHYTANOYL-COA DIOXYGENASE DOMAIN CONTAINING 1"/>
    <property type="match status" value="1"/>
</dbReference>
<comment type="cofactor">
    <cofactor evidence="1">
        <name>Fe(2+)</name>
        <dbReference type="ChEBI" id="CHEBI:29033"/>
    </cofactor>
</comment>
<evidence type="ECO:0000313" key="3">
    <source>
        <dbReference type="Proteomes" id="UP000244880"/>
    </source>
</evidence>
<sequence>MPRPLPLEDGKLSAGHREQYWADGFLFPLQVMPATEAQALRSELEKIERDWLEADLPLPLNTYKRVNSHCVMPLAHGIGSDPRILDVVEGVLGPNIMVYSVEFFIKEPKTTQIVSMHQDLTYWGLGAVDGLVTAWLSLSPATPASGCMDFVKGSHKNPILPHTDTFDDNNLLSRGQEVAVEVREGDKHPIEIHPGQISLHHGLTIHGSGPNTTDDRRIAAVIRYCTPEIAQQTGGEDYATLVRGEDVQKNFVPVPAPSTLFSKESLELYQHIRAAQAKVMMKGAKGETGMYT</sequence>
<dbReference type="GO" id="GO:0005506">
    <property type="term" value="F:iron ion binding"/>
    <property type="evidence" value="ECO:0007669"/>
    <property type="project" value="UniProtKB-ARBA"/>
</dbReference>
<organism evidence="2 3">
    <name type="scientific">Ascidiaceihabitans donghaensis</name>
    <dbReference type="NCBI Taxonomy" id="1510460"/>
    <lineage>
        <taxon>Bacteria</taxon>
        <taxon>Pseudomonadati</taxon>
        <taxon>Pseudomonadota</taxon>
        <taxon>Alphaproteobacteria</taxon>
        <taxon>Rhodobacterales</taxon>
        <taxon>Paracoccaceae</taxon>
        <taxon>Ascidiaceihabitans</taxon>
    </lineage>
</organism>
<evidence type="ECO:0000256" key="1">
    <source>
        <dbReference type="ARBA" id="ARBA00001954"/>
    </source>
</evidence>
<accession>A0A2R8BGV5</accession>
<keyword evidence="3" id="KW-1185">Reference proteome</keyword>
<evidence type="ECO:0008006" key="4">
    <source>
        <dbReference type="Google" id="ProtNLM"/>
    </source>
</evidence>
<evidence type="ECO:0000313" key="2">
    <source>
        <dbReference type="EMBL" id="SPH22241.1"/>
    </source>
</evidence>
<dbReference type="SUPFAM" id="SSF51197">
    <property type="entry name" value="Clavaminate synthase-like"/>
    <property type="match status" value="1"/>
</dbReference>
<dbReference type="OrthoDB" id="9791262at2"/>
<dbReference type="InterPro" id="IPR008775">
    <property type="entry name" value="Phytyl_CoA_dOase-like"/>
</dbReference>
<dbReference type="EMBL" id="OMOR01000001">
    <property type="protein sequence ID" value="SPH22241.1"/>
    <property type="molecule type" value="Genomic_DNA"/>
</dbReference>
<dbReference type="PANTHER" id="PTHR20883:SF48">
    <property type="entry name" value="ECTOINE DIOXYGENASE"/>
    <property type="match status" value="1"/>
</dbReference>
<dbReference type="Proteomes" id="UP000244880">
    <property type="component" value="Unassembled WGS sequence"/>
</dbReference>
<name>A0A2R8BGV5_9RHOB</name>
<dbReference type="AlphaFoldDB" id="A0A2R8BGV5"/>
<dbReference type="GO" id="GO:0016706">
    <property type="term" value="F:2-oxoglutarate-dependent dioxygenase activity"/>
    <property type="evidence" value="ECO:0007669"/>
    <property type="project" value="UniProtKB-ARBA"/>
</dbReference>
<dbReference type="RefSeq" id="WP_108829215.1">
    <property type="nucleotide sequence ID" value="NZ_OMOR01000001.1"/>
</dbReference>
<dbReference type="Gene3D" id="2.60.120.620">
    <property type="entry name" value="q2cbj1_9rhob like domain"/>
    <property type="match status" value="1"/>
</dbReference>
<dbReference type="Pfam" id="PF05721">
    <property type="entry name" value="PhyH"/>
    <property type="match status" value="1"/>
</dbReference>
<reference evidence="2 3" key="1">
    <citation type="submission" date="2018-03" db="EMBL/GenBank/DDBJ databases">
        <authorList>
            <person name="Keele B.F."/>
        </authorList>
    </citation>
    <scope>NUCLEOTIDE SEQUENCE [LARGE SCALE GENOMIC DNA]</scope>
    <source>
        <strain evidence="2 3">CECT 8599</strain>
    </source>
</reference>
<proteinExistence type="predicted"/>
<gene>
    <name evidence="2" type="ORF">ASD8599_02987</name>
</gene>
<protein>
    <recommendedName>
        <fullName evidence="4">1-deoxypentalenic acid 11-beta-hydroxylase</fullName>
    </recommendedName>
</protein>